<dbReference type="Proteomes" id="UP000318815">
    <property type="component" value="Unassembled WGS sequence"/>
</dbReference>
<dbReference type="SUPFAM" id="SSF48452">
    <property type="entry name" value="TPR-like"/>
    <property type="match status" value="1"/>
</dbReference>
<dbReference type="PROSITE" id="PS51257">
    <property type="entry name" value="PROKAR_LIPOPROTEIN"/>
    <property type="match status" value="1"/>
</dbReference>
<evidence type="ECO:0000313" key="2">
    <source>
        <dbReference type="Proteomes" id="UP000318815"/>
    </source>
</evidence>
<sequence length="429" mass="46800">MKMYFNKYSRSFLAGVLLLTAASCKKEYADPSGPSYDQAISSPNALADLTVGLQNWYTANRTSIVYTSITIGSLLTGETYVVNAGNADEGQLYAGGASLQNTNAVVTGMWSVSNKIIFDADRVLNNASAIIPDANYRSGVIVYASLFKALAIGNMSMFWTNVPDTTGSNVPFITSQEGYRKAVRVINGALNVLAQDTISAAFRGNIPGGVNILNTLYALKARYALFAGDYDTALTTANKVSGTSTFNYNTVITNPIFTLVTTTNNIYQVVDSAMGLPVGLQPDLTDKRVPFYVGIGTNPKFRVKGFYTALTQSIPVYLPGEITLIKAECYARKDQLGDGLTELNKVVTKQPGADAFGVGADLPQVNAANKDELLTLIYKHRHIELFMSGMELEDQRRFNRPVTERKRSWLPFPFVERNDNTNIPPDPAF</sequence>
<proteinExistence type="predicted"/>
<dbReference type="InterPro" id="IPR011990">
    <property type="entry name" value="TPR-like_helical_dom_sf"/>
</dbReference>
<name>A0A5C6LWW0_9BACT</name>
<protein>
    <submittedName>
        <fullName evidence="1">RagB/SusD family nutrient uptake outer membrane protein</fullName>
    </submittedName>
</protein>
<keyword evidence="2" id="KW-1185">Reference proteome</keyword>
<organism evidence="1 2">
    <name type="scientific">Chitinophaga pinensis</name>
    <dbReference type="NCBI Taxonomy" id="79329"/>
    <lineage>
        <taxon>Bacteria</taxon>
        <taxon>Pseudomonadati</taxon>
        <taxon>Bacteroidota</taxon>
        <taxon>Chitinophagia</taxon>
        <taxon>Chitinophagales</taxon>
        <taxon>Chitinophagaceae</taxon>
        <taxon>Chitinophaga</taxon>
    </lineage>
</organism>
<reference evidence="1 2" key="1">
    <citation type="submission" date="2019-08" db="EMBL/GenBank/DDBJ databases">
        <title>Whole genome sequencing of chitin degrading bacteria Chitinophaga pinensis YS16.</title>
        <authorList>
            <person name="Singh R.P."/>
            <person name="Manchanda G."/>
            <person name="Maurya I.K."/>
            <person name="Joshi N.K."/>
            <person name="Srivastava A.K."/>
        </authorList>
    </citation>
    <scope>NUCLEOTIDE SEQUENCE [LARGE SCALE GENOMIC DNA]</scope>
    <source>
        <strain evidence="1 2">YS-16</strain>
    </source>
</reference>
<gene>
    <name evidence="1" type="ORF">FEF09_02010</name>
</gene>
<accession>A0A5C6LWW0</accession>
<dbReference type="OrthoDB" id="1522814at2"/>
<evidence type="ECO:0000313" key="1">
    <source>
        <dbReference type="EMBL" id="TWW01935.1"/>
    </source>
</evidence>
<dbReference type="EMBL" id="VOHS01000002">
    <property type="protein sequence ID" value="TWW01935.1"/>
    <property type="molecule type" value="Genomic_DNA"/>
</dbReference>
<dbReference type="RefSeq" id="WP_146303407.1">
    <property type="nucleotide sequence ID" value="NZ_VOHS01000002.1"/>
</dbReference>
<dbReference type="Gene3D" id="1.25.40.390">
    <property type="match status" value="1"/>
</dbReference>
<comment type="caution">
    <text evidence="1">The sequence shown here is derived from an EMBL/GenBank/DDBJ whole genome shotgun (WGS) entry which is preliminary data.</text>
</comment>
<dbReference type="AlphaFoldDB" id="A0A5C6LWW0"/>